<dbReference type="InterPro" id="IPR011991">
    <property type="entry name" value="ArsR-like_HTH"/>
</dbReference>
<feature type="domain" description="HTH hxlR-type" evidence="4">
    <location>
        <begin position="18"/>
        <end position="125"/>
    </location>
</feature>
<dbReference type="Pfam" id="PF01638">
    <property type="entry name" value="HxlR"/>
    <property type="match status" value="1"/>
</dbReference>
<dbReference type="GO" id="GO:0006355">
    <property type="term" value="P:regulation of DNA-templated transcription"/>
    <property type="evidence" value="ECO:0007669"/>
    <property type="project" value="UniProtKB-ARBA"/>
</dbReference>
<dbReference type="AlphaFoldDB" id="A0A212LDN6"/>
<dbReference type="InterPro" id="IPR036390">
    <property type="entry name" value="WH_DNA-bd_sf"/>
</dbReference>
<evidence type="ECO:0000256" key="2">
    <source>
        <dbReference type="ARBA" id="ARBA00023125"/>
    </source>
</evidence>
<evidence type="ECO:0000256" key="1">
    <source>
        <dbReference type="ARBA" id="ARBA00023015"/>
    </source>
</evidence>
<evidence type="ECO:0000259" key="4">
    <source>
        <dbReference type="PROSITE" id="PS51118"/>
    </source>
</evidence>
<name>A0A212LDN6_9HYPH</name>
<proteinExistence type="predicted"/>
<accession>A0A212LDN6</accession>
<dbReference type="InterPro" id="IPR036388">
    <property type="entry name" value="WH-like_DNA-bd_sf"/>
</dbReference>
<dbReference type="CDD" id="cd00090">
    <property type="entry name" value="HTH_ARSR"/>
    <property type="match status" value="1"/>
</dbReference>
<dbReference type="Gene3D" id="1.10.10.10">
    <property type="entry name" value="Winged helix-like DNA-binding domain superfamily/Winged helix DNA-binding domain"/>
    <property type="match status" value="1"/>
</dbReference>
<keyword evidence="2" id="KW-0238">DNA-binding</keyword>
<evidence type="ECO:0000256" key="3">
    <source>
        <dbReference type="ARBA" id="ARBA00023163"/>
    </source>
</evidence>
<keyword evidence="3" id="KW-0804">Transcription</keyword>
<dbReference type="GO" id="GO:0003677">
    <property type="term" value="F:DNA binding"/>
    <property type="evidence" value="ECO:0007669"/>
    <property type="project" value="UniProtKB-KW"/>
</dbReference>
<dbReference type="PROSITE" id="PS51118">
    <property type="entry name" value="HTH_HXLR"/>
    <property type="match status" value="1"/>
</dbReference>
<dbReference type="EMBL" id="FMJD01000007">
    <property type="protein sequence ID" value="SCM75607.1"/>
    <property type="molecule type" value="Genomic_DNA"/>
</dbReference>
<protein>
    <submittedName>
        <fullName evidence="5">MarR family transcriptional regulator (Modular protein)</fullName>
    </submittedName>
</protein>
<dbReference type="InterPro" id="IPR002577">
    <property type="entry name" value="HTH_HxlR"/>
</dbReference>
<dbReference type="PANTHER" id="PTHR33204">
    <property type="entry name" value="TRANSCRIPTIONAL REGULATOR, MARR FAMILY"/>
    <property type="match status" value="1"/>
</dbReference>
<dbReference type="SUPFAM" id="SSF46785">
    <property type="entry name" value="Winged helix' DNA-binding domain"/>
    <property type="match status" value="1"/>
</dbReference>
<reference evidence="5" key="1">
    <citation type="submission" date="2016-08" db="EMBL/GenBank/DDBJ databases">
        <authorList>
            <person name="Seilhamer J.J."/>
        </authorList>
    </citation>
    <scope>NUCLEOTIDE SEQUENCE</scope>
    <source>
        <strain evidence="5">86</strain>
    </source>
</reference>
<evidence type="ECO:0000313" key="5">
    <source>
        <dbReference type="EMBL" id="SCM75607.1"/>
    </source>
</evidence>
<organism evidence="5">
    <name type="scientific">uncultured Pleomorphomonas sp</name>
    <dbReference type="NCBI Taxonomy" id="442121"/>
    <lineage>
        <taxon>Bacteria</taxon>
        <taxon>Pseudomonadati</taxon>
        <taxon>Pseudomonadota</taxon>
        <taxon>Alphaproteobacteria</taxon>
        <taxon>Hyphomicrobiales</taxon>
        <taxon>Pleomorphomonadaceae</taxon>
        <taxon>Pleomorphomonas</taxon>
        <taxon>environmental samples</taxon>
    </lineage>
</organism>
<keyword evidence="1" id="KW-0805">Transcription regulation</keyword>
<sequence length="129" mass="14325">MSFDLGPEPAAASGRLNCSVELQEYLSVVQRGLKAITGKWKGEILCLLSEGPKRFNELRRGIPGVTQHMLAAQLRDLEKSGLIVRHDYEQAPPRVEYELSEAGKALRTVGDALHDWAKTYAPASEIDRH</sequence>
<dbReference type="RefSeq" id="WP_100081112.1">
    <property type="nucleotide sequence ID" value="NZ_LT608334.1"/>
</dbReference>
<gene>
    <name evidence="5" type="ORF">KL86PLE_30054</name>
</gene>
<dbReference type="PANTHER" id="PTHR33204:SF29">
    <property type="entry name" value="TRANSCRIPTIONAL REGULATOR"/>
    <property type="match status" value="1"/>
</dbReference>